<comment type="caution">
    <text evidence="2">The sequence shown here is derived from an EMBL/GenBank/DDBJ whole genome shotgun (WGS) entry which is preliminary data.</text>
</comment>
<dbReference type="Proteomes" id="UP001202052">
    <property type="component" value="Unassembled WGS sequence"/>
</dbReference>
<keyword evidence="1" id="KW-0233">DNA recombination</keyword>
<evidence type="ECO:0000313" key="2">
    <source>
        <dbReference type="EMBL" id="MCL3992407.1"/>
    </source>
</evidence>
<reference evidence="2 3" key="1">
    <citation type="submission" date="2022-05" db="EMBL/GenBank/DDBJ databases">
        <title>Genome Resource of Streptomyces lavenduligriseus GA1-1, a Strain with Broad-Spectrum Antifungal Activity against Phytopathogenic Fungi.</title>
        <authorList>
            <person name="Qi D."/>
        </authorList>
    </citation>
    <scope>NUCLEOTIDE SEQUENCE [LARGE SCALE GENOMIC DNA]</scope>
    <source>
        <strain evidence="2 3">GA1-1</strain>
    </source>
</reference>
<dbReference type="RefSeq" id="WP_249456968.1">
    <property type="nucleotide sequence ID" value="NZ_JAMCCK010000005.1"/>
</dbReference>
<organism evidence="2 3">
    <name type="scientific">Streptomyces lavenduligriseus</name>
    <dbReference type="NCBI Taxonomy" id="67315"/>
    <lineage>
        <taxon>Bacteria</taxon>
        <taxon>Bacillati</taxon>
        <taxon>Actinomycetota</taxon>
        <taxon>Actinomycetes</taxon>
        <taxon>Kitasatosporales</taxon>
        <taxon>Streptomycetaceae</taxon>
        <taxon>Streptomyces</taxon>
    </lineage>
</organism>
<dbReference type="InterPro" id="IPR013762">
    <property type="entry name" value="Integrase-like_cat_sf"/>
</dbReference>
<evidence type="ECO:0000256" key="1">
    <source>
        <dbReference type="ARBA" id="ARBA00023172"/>
    </source>
</evidence>
<sequence>MSLAVVDEKSLPSDLQRDGLLEWVGQRARNGRTLRAFLSSVAFAALRPQEALVLRVRDMRLTEKSGVLLIRPRPLSGIDAHTGNVTGAPRVVPACPELVDILRAEVARRGLRPEDAMFTREDGLPLSGAIYRKVWRQAREAVLETHEIDSPLARSVGDLRDARISTWLKDHRTALDVLMVAERVGVSASSLVRRFPHCFQQSREAANDLIEAAFADQHSG</sequence>
<dbReference type="EMBL" id="JAMCCK010000005">
    <property type="protein sequence ID" value="MCL3992407.1"/>
    <property type="molecule type" value="Genomic_DNA"/>
</dbReference>
<evidence type="ECO:0000313" key="3">
    <source>
        <dbReference type="Proteomes" id="UP001202052"/>
    </source>
</evidence>
<keyword evidence="3" id="KW-1185">Reference proteome</keyword>
<dbReference type="SUPFAM" id="SSF56349">
    <property type="entry name" value="DNA breaking-rejoining enzymes"/>
    <property type="match status" value="1"/>
</dbReference>
<dbReference type="Gene3D" id="1.10.443.10">
    <property type="entry name" value="Intergrase catalytic core"/>
    <property type="match status" value="1"/>
</dbReference>
<accession>A0ABT0NNI0</accession>
<name>A0ABT0NNI0_9ACTN</name>
<protein>
    <recommendedName>
        <fullName evidence="4">Tyr recombinase domain-containing protein</fullName>
    </recommendedName>
</protein>
<proteinExistence type="predicted"/>
<gene>
    <name evidence="2" type="ORF">M4438_02490</name>
</gene>
<evidence type="ECO:0008006" key="4">
    <source>
        <dbReference type="Google" id="ProtNLM"/>
    </source>
</evidence>
<dbReference type="InterPro" id="IPR011010">
    <property type="entry name" value="DNA_brk_join_enz"/>
</dbReference>